<feature type="disulfide bond" evidence="2">
    <location>
        <begin position="95"/>
        <end position="105"/>
    </location>
</feature>
<dbReference type="GeneID" id="105447325"/>
<evidence type="ECO:0000259" key="5">
    <source>
        <dbReference type="PROSITE" id="PS50287"/>
    </source>
</evidence>
<dbReference type="PROSITE" id="PS50287">
    <property type="entry name" value="SRCR_2"/>
    <property type="match status" value="1"/>
</dbReference>
<dbReference type="AlphaFoldDB" id="A0A7M7NJE1"/>
<dbReference type="KEGG" id="spu:105447325"/>
<feature type="domain" description="F5/8 type C" evidence="4">
    <location>
        <begin position="1087"/>
        <end position="1147"/>
    </location>
</feature>
<evidence type="ECO:0008006" key="8">
    <source>
        <dbReference type="Google" id="ProtNLM"/>
    </source>
</evidence>
<dbReference type="InterPro" id="IPR000421">
    <property type="entry name" value="FA58C"/>
</dbReference>
<dbReference type="InParanoid" id="A0A7M7NJE1"/>
<dbReference type="SUPFAM" id="SSF56487">
    <property type="entry name" value="SRCR-like"/>
    <property type="match status" value="1"/>
</dbReference>
<dbReference type="GO" id="GO:0016020">
    <property type="term" value="C:membrane"/>
    <property type="evidence" value="ECO:0007669"/>
    <property type="project" value="InterPro"/>
</dbReference>
<dbReference type="Pfam" id="PF00754">
    <property type="entry name" value="F5_F8_type_C"/>
    <property type="match status" value="2"/>
</dbReference>
<dbReference type="EnsemblMetazoa" id="XM_030981489">
    <property type="protein sequence ID" value="XP_030837349"/>
    <property type="gene ID" value="LOC105447325"/>
</dbReference>
<dbReference type="PANTHER" id="PTHR24543">
    <property type="entry name" value="MULTICOPPER OXIDASE-RELATED"/>
    <property type="match status" value="1"/>
</dbReference>
<proteinExistence type="predicted"/>
<evidence type="ECO:0000256" key="1">
    <source>
        <dbReference type="ARBA" id="ARBA00023157"/>
    </source>
</evidence>
<feature type="domain" description="SRCR" evidence="5">
    <location>
        <begin position="22"/>
        <end position="142"/>
    </location>
</feature>
<reference evidence="7" key="1">
    <citation type="submission" date="2015-02" db="EMBL/GenBank/DDBJ databases">
        <title>Genome sequencing for Strongylocentrotus purpuratus.</title>
        <authorList>
            <person name="Murali S."/>
            <person name="Liu Y."/>
            <person name="Vee V."/>
            <person name="English A."/>
            <person name="Wang M."/>
            <person name="Skinner E."/>
            <person name="Han Y."/>
            <person name="Muzny D.M."/>
            <person name="Worley K.C."/>
            <person name="Gibbs R.A."/>
        </authorList>
    </citation>
    <scope>NUCLEOTIDE SEQUENCE</scope>
</reference>
<organism evidence="6 7">
    <name type="scientific">Strongylocentrotus purpuratus</name>
    <name type="common">Purple sea urchin</name>
    <dbReference type="NCBI Taxonomy" id="7668"/>
    <lineage>
        <taxon>Eukaryota</taxon>
        <taxon>Metazoa</taxon>
        <taxon>Echinodermata</taxon>
        <taxon>Eleutherozoa</taxon>
        <taxon>Echinozoa</taxon>
        <taxon>Echinoidea</taxon>
        <taxon>Euechinoidea</taxon>
        <taxon>Echinacea</taxon>
        <taxon>Camarodonta</taxon>
        <taxon>Echinidea</taxon>
        <taxon>Strongylocentrotidae</taxon>
        <taxon>Strongylocentrotus</taxon>
    </lineage>
</organism>
<evidence type="ECO:0000313" key="7">
    <source>
        <dbReference type="Proteomes" id="UP000007110"/>
    </source>
</evidence>
<dbReference type="Gene3D" id="2.60.120.260">
    <property type="entry name" value="Galactose-binding domain-like"/>
    <property type="match status" value="3"/>
</dbReference>
<dbReference type="Proteomes" id="UP000007110">
    <property type="component" value="Unassembled WGS sequence"/>
</dbReference>
<dbReference type="InterPro" id="IPR008979">
    <property type="entry name" value="Galactose-bd-like_sf"/>
</dbReference>
<feature type="domain" description="F5/8 type C" evidence="4">
    <location>
        <begin position="690"/>
        <end position="841"/>
    </location>
</feature>
<feature type="compositionally biased region" description="Polar residues" evidence="3">
    <location>
        <begin position="189"/>
        <end position="207"/>
    </location>
</feature>
<dbReference type="OrthoDB" id="10572603at2759"/>
<dbReference type="RefSeq" id="XP_030837349.1">
    <property type="nucleotide sequence ID" value="XM_030981489.1"/>
</dbReference>
<evidence type="ECO:0000313" key="6">
    <source>
        <dbReference type="EnsemblMetazoa" id="XP_030837349"/>
    </source>
</evidence>
<evidence type="ECO:0000256" key="3">
    <source>
        <dbReference type="SAM" id="MobiDB-lite"/>
    </source>
</evidence>
<evidence type="ECO:0000259" key="4">
    <source>
        <dbReference type="PROSITE" id="PS50022"/>
    </source>
</evidence>
<dbReference type="Gene3D" id="3.10.250.10">
    <property type="entry name" value="SRCR-like domain"/>
    <property type="match status" value="1"/>
</dbReference>
<feature type="region of interest" description="Disordered" evidence="3">
    <location>
        <begin position="183"/>
        <end position="207"/>
    </location>
</feature>
<dbReference type="SUPFAM" id="SSF49785">
    <property type="entry name" value="Galactose-binding domain-like"/>
    <property type="match status" value="3"/>
</dbReference>
<keyword evidence="1 2" id="KW-1015">Disulfide bond</keyword>
<keyword evidence="7" id="KW-1185">Reference proteome</keyword>
<dbReference type="PROSITE" id="PS50022">
    <property type="entry name" value="FA58C_3"/>
    <property type="match status" value="3"/>
</dbReference>
<feature type="domain" description="F5/8 type C" evidence="4">
    <location>
        <begin position="569"/>
        <end position="686"/>
    </location>
</feature>
<dbReference type="InterPro" id="IPR036772">
    <property type="entry name" value="SRCR-like_dom_sf"/>
</dbReference>
<dbReference type="FunFam" id="2.60.120.260:FF:000369">
    <property type="entry name" value="Predicted protein"/>
    <property type="match status" value="1"/>
</dbReference>
<reference evidence="6" key="2">
    <citation type="submission" date="2021-01" db="UniProtKB">
        <authorList>
            <consortium name="EnsemblMetazoa"/>
        </authorList>
    </citation>
    <scope>IDENTIFICATION</scope>
</reference>
<evidence type="ECO:0000256" key="2">
    <source>
        <dbReference type="PROSITE-ProRule" id="PRU00196"/>
    </source>
</evidence>
<name>A0A7M7NJE1_STRPU</name>
<dbReference type="PANTHER" id="PTHR24543:SF335">
    <property type="entry name" value="EGF-LIKE REPEAT AND DISCOIDIN I-LIKE DOMAIN-CONTAINING PROTEIN 3"/>
    <property type="match status" value="1"/>
</dbReference>
<dbReference type="InterPro" id="IPR001190">
    <property type="entry name" value="SRCR"/>
</dbReference>
<dbReference type="SMART" id="SM00231">
    <property type="entry name" value="FA58C"/>
    <property type="match status" value="1"/>
</dbReference>
<sequence length="1147" mass="125064">MHFETKVCHFICCYSAAMPSNVRIVEGASLTKGRIEIFDPVDTGVWGTVCRSSEINTRTGELLADQLGQYGFDRFGSDGEFPESLYVATVKNPHCNSKSLNILNCFEQGGTCDVTHVGIKFTESSLGLCEGTVLEDSESQCSCHKTITKAYSNSCLGYGTVCSPSFISHTGDIDVYLYTPPNDDPVETNGETTTGDVRSPVSPTSQREITAEETAFAESIVGETTLGEVTSKVTTLSETTIGETTSPETTLGKTTAEETTFAESTVKETNIGEVTTEVTTFSETTIGETTSPETTPGNSTAEETTFAESTVEETTIGEVTTEVTTFSETTIGETTSPETTPGKTTAEETTFAESTVKETTIREVATEATTLPETMHGETTLAEVTVRDTTVGEVIAAETTLAEVTVRETTVGEVNAAETMTGEVIASGTTLGEATATEPTAVNNVAAWNTEIAPFTEGIVLPGTDVTVLFSEALTPEFPSVGYGSSVTLLPLATDYGFNGNLQLATTKHCGSLDCPKNLQYSDRAEPVDLRSASISASTSKAIYNPEKAFLQQLIADPLDLDYLLDNILGDYEDFNGWRAKDDDVNQPYIRVDFDRTVTVQGVIILGGQESSARVTSLKIAYTDTRETAWKYYHEDSSTESVVFGLDYTPGYAMLMFNQWHEARGLILLPQTWKGEIWMRIFVLGATYEGGAVPLGMQSGEIASAQISASSYLDEAHAPGEGRFNGPSAWCAAPAESKPWIKIDLLTHAHIDKFVVHGLVNTPVDYPAASGSYPTELKFKTSVVDDFYSYVDVELQGNSANSAEDVQEYITTWDPVARYIRIKILSSNTAFNCLRVEIYGYMNFEKWPDFNSTHLDDHIEYATDEDIHLECSCFTNPPIETYKEDYYFFLSGTEISNTFCPGHTRQWDTSAVTPSSAWPETGSGLSPVTESATTGFIFTDIFSVDITSPAAHGMTSSSSSSWLCPDVPPDMVFTSTVIYREALTIRGGHVKLNYFLRGDDRTSWTLIMRVWTEITSGSWAHEDEVIAEVHGSPGGGSPGEWREFHHERQFSEKYQLIAVFTIVADGYSMVAIEADSFHLVSDSFIGAKETNLGMQNLNILDRQIASSSERDPNTSAISARLFDGTGWCPDGNDVDPWIQRSQLKEEI</sequence>
<accession>A0A7M7NJE1</accession>
<comment type="caution">
    <text evidence="2">Lacks conserved residue(s) required for the propagation of feature annotation.</text>
</comment>
<protein>
    <recommendedName>
        <fullName evidence="8">F5/8 type C domain-containing protein</fullName>
    </recommendedName>
</protein>